<keyword evidence="3 5" id="KW-0238">DNA-binding</keyword>
<evidence type="ECO:0000256" key="2">
    <source>
        <dbReference type="ARBA" id="ARBA00023067"/>
    </source>
</evidence>
<dbReference type="Pfam" id="PF00216">
    <property type="entry name" value="Bac_DNA_binding"/>
    <property type="match status" value="1"/>
</dbReference>
<dbReference type="SMART" id="SM00411">
    <property type="entry name" value="BHL"/>
    <property type="match status" value="1"/>
</dbReference>
<name>F8IL88_ALIAT</name>
<dbReference type="CDD" id="cd00591">
    <property type="entry name" value="HU_IHF"/>
    <property type="match status" value="1"/>
</dbReference>
<evidence type="ECO:0000313" key="5">
    <source>
        <dbReference type="EMBL" id="AEJ43654.1"/>
    </source>
</evidence>
<dbReference type="PANTHER" id="PTHR33175:SF3">
    <property type="entry name" value="DNA-BINDING PROTEIN HU-BETA"/>
    <property type="match status" value="1"/>
</dbReference>
<dbReference type="KEGG" id="aad:TC41_1727"/>
<dbReference type="RefSeq" id="WP_014464518.1">
    <property type="nucleotide sequence ID" value="NC_017167.1"/>
</dbReference>
<dbReference type="PATRIC" id="fig|1048834.4.peg.1643"/>
<evidence type="ECO:0000313" key="6">
    <source>
        <dbReference type="Proteomes" id="UP000000292"/>
    </source>
</evidence>
<dbReference type="OrthoDB" id="399230at2"/>
<accession>F8IL88</accession>
<dbReference type="SUPFAM" id="SSF47729">
    <property type="entry name" value="IHF-like DNA-binding proteins"/>
    <property type="match status" value="1"/>
</dbReference>
<evidence type="ECO:0000256" key="4">
    <source>
        <dbReference type="RuleBase" id="RU003939"/>
    </source>
</evidence>
<evidence type="ECO:0000256" key="3">
    <source>
        <dbReference type="ARBA" id="ARBA00023125"/>
    </source>
</evidence>
<keyword evidence="2" id="KW-0226">DNA condensation</keyword>
<dbReference type="GO" id="GO:0003677">
    <property type="term" value="F:DNA binding"/>
    <property type="evidence" value="ECO:0007669"/>
    <property type="project" value="UniProtKB-KW"/>
</dbReference>
<dbReference type="InterPro" id="IPR000119">
    <property type="entry name" value="Hist_DNA-bd"/>
</dbReference>
<comment type="similarity">
    <text evidence="1 4">Belongs to the bacterial histone-like protein family.</text>
</comment>
<dbReference type="EMBL" id="CP002902">
    <property type="protein sequence ID" value="AEJ43654.1"/>
    <property type="molecule type" value="Genomic_DNA"/>
</dbReference>
<dbReference type="eggNOG" id="COG0776">
    <property type="taxonomic scope" value="Bacteria"/>
</dbReference>
<dbReference type="STRING" id="1048834.TC41_1727"/>
<protein>
    <submittedName>
        <fullName evidence="5">Histone family protein DNA-binding protein</fullName>
    </submittedName>
</protein>
<gene>
    <name evidence="5" type="ordered locus">TC41_1727</name>
</gene>
<reference evidence="5 6" key="1">
    <citation type="journal article" date="2011" name="J. Bacteriol.">
        <title>Complete Genome Sequence of Alicyclobacillus acidocaldarius Strain Tc-4-1.</title>
        <authorList>
            <person name="Chen Y."/>
            <person name="He Y."/>
            <person name="Zhang B."/>
            <person name="Yang J."/>
            <person name="Li W."/>
            <person name="Dong Z."/>
            <person name="Hu S."/>
        </authorList>
    </citation>
    <scope>NUCLEOTIDE SEQUENCE [LARGE SCALE GENOMIC DNA]</scope>
    <source>
        <strain evidence="5 6">Tc-4-1</strain>
    </source>
</reference>
<dbReference type="AlphaFoldDB" id="F8IL88"/>
<dbReference type="PANTHER" id="PTHR33175">
    <property type="entry name" value="DNA-BINDING PROTEIN HU"/>
    <property type="match status" value="1"/>
</dbReference>
<dbReference type="HOGENOM" id="CLU_105066_3_1_9"/>
<sequence length="90" mass="10240">MNKSELVAEIAVRTGMKHKQVWQALNSLCEVVAERLQAGEDVWLPPLGKFRYVVRAPRHVRHPHTGEIMEVPEKATVTFLPSRTLKGRVN</sequence>
<organism evidence="5 6">
    <name type="scientific">Alicyclobacillus acidocaldarius (strain Tc-4-1)</name>
    <name type="common">Bacillus acidocaldarius</name>
    <dbReference type="NCBI Taxonomy" id="1048834"/>
    <lineage>
        <taxon>Bacteria</taxon>
        <taxon>Bacillati</taxon>
        <taxon>Bacillota</taxon>
        <taxon>Bacilli</taxon>
        <taxon>Bacillales</taxon>
        <taxon>Alicyclobacillaceae</taxon>
        <taxon>Alicyclobacillus</taxon>
    </lineage>
</organism>
<dbReference type="Proteomes" id="UP000000292">
    <property type="component" value="Chromosome"/>
</dbReference>
<proteinExistence type="inferred from homology"/>
<dbReference type="Gene3D" id="4.10.520.10">
    <property type="entry name" value="IHF-like DNA-binding proteins"/>
    <property type="match status" value="1"/>
</dbReference>
<dbReference type="GO" id="GO:0030527">
    <property type="term" value="F:structural constituent of chromatin"/>
    <property type="evidence" value="ECO:0007669"/>
    <property type="project" value="InterPro"/>
</dbReference>
<reference evidence="6" key="2">
    <citation type="submission" date="2011-06" db="EMBL/GenBank/DDBJ databases">
        <title>The complete genome sequence of Alicyclobacillus acidocaldarius sp. Tc-4-1.</title>
        <authorList>
            <person name="Chen Y."/>
            <person name="He Y."/>
            <person name="Dong Z."/>
            <person name="Hu S."/>
        </authorList>
    </citation>
    <scope>NUCLEOTIDE SEQUENCE [LARGE SCALE GENOMIC DNA]</scope>
    <source>
        <strain evidence="6">Tc-4-1</strain>
    </source>
</reference>
<dbReference type="InterPro" id="IPR010992">
    <property type="entry name" value="IHF-like_DNA-bd_dom_sf"/>
</dbReference>
<evidence type="ECO:0000256" key="1">
    <source>
        <dbReference type="ARBA" id="ARBA00010529"/>
    </source>
</evidence>
<dbReference type="GO" id="GO:0030261">
    <property type="term" value="P:chromosome condensation"/>
    <property type="evidence" value="ECO:0007669"/>
    <property type="project" value="UniProtKB-KW"/>
</dbReference>
<dbReference type="GO" id="GO:0005829">
    <property type="term" value="C:cytosol"/>
    <property type="evidence" value="ECO:0007669"/>
    <property type="project" value="TreeGrafter"/>
</dbReference>